<dbReference type="Pfam" id="PF18322">
    <property type="entry name" value="CLIP_1"/>
    <property type="match status" value="1"/>
</dbReference>
<dbReference type="SUPFAM" id="SSF50494">
    <property type="entry name" value="Trypsin-like serine proteases"/>
    <property type="match status" value="1"/>
</dbReference>
<dbReference type="GeneID" id="106116499"/>
<dbReference type="InterPro" id="IPR009003">
    <property type="entry name" value="Peptidase_S1_PA"/>
</dbReference>
<name>A0AAJ7E7B7_PAPXU</name>
<dbReference type="InterPro" id="IPR043504">
    <property type="entry name" value="Peptidase_S1_PA_chymotrypsin"/>
</dbReference>
<dbReference type="InterPro" id="IPR001254">
    <property type="entry name" value="Trypsin_dom"/>
</dbReference>
<feature type="signal peptide" evidence="3">
    <location>
        <begin position="1"/>
        <end position="18"/>
    </location>
</feature>
<accession>A0AAJ7E7B7</accession>
<evidence type="ECO:0000256" key="1">
    <source>
        <dbReference type="ARBA" id="ARBA00023157"/>
    </source>
</evidence>
<evidence type="ECO:0000256" key="3">
    <source>
        <dbReference type="SAM" id="SignalP"/>
    </source>
</evidence>
<keyword evidence="3" id="KW-0732">Signal</keyword>
<keyword evidence="1" id="KW-1015">Disulfide bond</keyword>
<dbReference type="RefSeq" id="XP_013165825.1">
    <property type="nucleotide sequence ID" value="XM_013310371.1"/>
</dbReference>
<dbReference type="InterPro" id="IPR051487">
    <property type="entry name" value="Ser/Thr_Proteases_Immune/Dev"/>
</dbReference>
<dbReference type="Pfam" id="PF00089">
    <property type="entry name" value="Trypsin"/>
    <property type="match status" value="1"/>
</dbReference>
<dbReference type="Proteomes" id="UP000694872">
    <property type="component" value="Unplaced"/>
</dbReference>
<dbReference type="InterPro" id="IPR041515">
    <property type="entry name" value="PPAF-2-like_Clip"/>
</dbReference>
<reference evidence="5" key="1">
    <citation type="submission" date="2025-08" db="UniProtKB">
        <authorList>
            <consortium name="RefSeq"/>
        </authorList>
    </citation>
    <scope>IDENTIFICATION</scope>
</reference>
<comment type="similarity">
    <text evidence="2">Belongs to the peptidase S1 family. CLIP subfamily.</text>
</comment>
<protein>
    <submittedName>
        <fullName evidence="5">Serine protease 55-like</fullName>
    </submittedName>
</protein>
<evidence type="ECO:0000313" key="5">
    <source>
        <dbReference type="RefSeq" id="XP_013165825.1"/>
    </source>
</evidence>
<dbReference type="PROSITE" id="PS50240">
    <property type="entry name" value="TRYPSIN_DOM"/>
    <property type="match status" value="1"/>
</dbReference>
<sequence>MKWYICLLALLLPSAVLTQEEGLDPADTKWLNQVLGMPSEATTTSTTAAPSQNTVLDPVLDPDFNESAVCTTENGESGICVLLQQCKDGVIDNTTLIDLRIGSCPHYLQTCCKRSATARVQPPPAVTGGCGWSNPGAGIFRTKDSENINRKTYADYGEYPWMVAVMRTTNNVEAVDFKQSDYIGGGAIIHPSVVITIAHKVEWQSPSQLKCRAGEWDTQTTLELYTTQERFVTKKIIHEEFYKVPAYNDVALLILSSPFKLEDAPHIGVACLAPRLPAPATTCYSMGWGKESQQKTVNAVILKKVELGYVEAAQCLTALRRTRLGPRYSLHSSHLCAGGVAGVDTCKGDGGSPLVCPIQEGPDSNRYAVYGLVAFGIDCGKPIPAVYANVPKLYAWVDSKMAAEGFDTTTYKY</sequence>
<gene>
    <name evidence="5" type="primary">LOC106116499</name>
</gene>
<dbReference type="GO" id="GO:0004252">
    <property type="term" value="F:serine-type endopeptidase activity"/>
    <property type="evidence" value="ECO:0007669"/>
    <property type="project" value="InterPro"/>
</dbReference>
<feature type="domain" description="Peptidase S1" evidence="4">
    <location>
        <begin position="126"/>
        <end position="402"/>
    </location>
</feature>
<dbReference type="AlphaFoldDB" id="A0AAJ7E7B7"/>
<dbReference type="KEGG" id="pxu:106116499"/>
<evidence type="ECO:0000259" key="4">
    <source>
        <dbReference type="PROSITE" id="PS50240"/>
    </source>
</evidence>
<dbReference type="CDD" id="cd00190">
    <property type="entry name" value="Tryp_SPc"/>
    <property type="match status" value="1"/>
</dbReference>
<dbReference type="GO" id="GO:0006508">
    <property type="term" value="P:proteolysis"/>
    <property type="evidence" value="ECO:0007669"/>
    <property type="project" value="InterPro"/>
</dbReference>
<dbReference type="PANTHER" id="PTHR24256">
    <property type="entry name" value="TRYPTASE-RELATED"/>
    <property type="match status" value="1"/>
</dbReference>
<organism evidence="5">
    <name type="scientific">Papilio xuthus</name>
    <name type="common">Asian swallowtail butterfly</name>
    <dbReference type="NCBI Taxonomy" id="66420"/>
    <lineage>
        <taxon>Eukaryota</taxon>
        <taxon>Metazoa</taxon>
        <taxon>Ecdysozoa</taxon>
        <taxon>Arthropoda</taxon>
        <taxon>Hexapoda</taxon>
        <taxon>Insecta</taxon>
        <taxon>Pterygota</taxon>
        <taxon>Neoptera</taxon>
        <taxon>Endopterygota</taxon>
        <taxon>Lepidoptera</taxon>
        <taxon>Glossata</taxon>
        <taxon>Ditrysia</taxon>
        <taxon>Papilionoidea</taxon>
        <taxon>Papilionidae</taxon>
        <taxon>Papilioninae</taxon>
        <taxon>Papilio</taxon>
    </lineage>
</organism>
<dbReference type="SMART" id="SM00020">
    <property type="entry name" value="Tryp_SPc"/>
    <property type="match status" value="1"/>
</dbReference>
<dbReference type="InterPro" id="IPR001314">
    <property type="entry name" value="Peptidase_S1A"/>
</dbReference>
<dbReference type="PRINTS" id="PR00722">
    <property type="entry name" value="CHYMOTRYPSIN"/>
</dbReference>
<proteinExistence type="inferred from homology"/>
<dbReference type="Gene3D" id="2.40.10.10">
    <property type="entry name" value="Trypsin-like serine proteases"/>
    <property type="match status" value="1"/>
</dbReference>
<feature type="chain" id="PRO_5042478474" evidence="3">
    <location>
        <begin position="19"/>
        <end position="413"/>
    </location>
</feature>
<evidence type="ECO:0000256" key="2">
    <source>
        <dbReference type="ARBA" id="ARBA00024195"/>
    </source>
</evidence>